<organism evidence="2 3">
    <name type="scientific">Psychrobacter piscatorii</name>
    <dbReference type="NCBI Taxonomy" id="554343"/>
    <lineage>
        <taxon>Bacteria</taxon>
        <taxon>Pseudomonadati</taxon>
        <taxon>Pseudomonadota</taxon>
        <taxon>Gammaproteobacteria</taxon>
        <taxon>Moraxellales</taxon>
        <taxon>Moraxellaceae</taxon>
        <taxon>Psychrobacter</taxon>
    </lineage>
</organism>
<proteinExistence type="predicted"/>
<dbReference type="Pfam" id="PF01965">
    <property type="entry name" value="DJ-1_PfpI"/>
    <property type="match status" value="1"/>
</dbReference>
<dbReference type="PANTHER" id="PTHR43130:SF15">
    <property type="entry name" value="THIJ_PFPI FAMILY PROTEIN (AFU_ORTHOLOGUE AFUA_5G14240)"/>
    <property type="match status" value="1"/>
</dbReference>
<dbReference type="SUPFAM" id="SSF52317">
    <property type="entry name" value="Class I glutamine amidotransferase-like"/>
    <property type="match status" value="1"/>
</dbReference>
<name>A0A0T6DPA8_9GAMM</name>
<dbReference type="STRING" id="554343.AS194_10970"/>
<dbReference type="EMBL" id="LNDJ01000093">
    <property type="protein sequence ID" value="KRU21824.1"/>
    <property type="molecule type" value="Genomic_DNA"/>
</dbReference>
<dbReference type="InterPro" id="IPR052158">
    <property type="entry name" value="INH-QAR"/>
</dbReference>
<dbReference type="AlphaFoldDB" id="A0A0T6DPA8"/>
<gene>
    <name evidence="2" type="ORF">AS194_10970</name>
</gene>
<evidence type="ECO:0000259" key="1">
    <source>
        <dbReference type="Pfam" id="PF01965"/>
    </source>
</evidence>
<dbReference type="InterPro" id="IPR029062">
    <property type="entry name" value="Class_I_gatase-like"/>
</dbReference>
<evidence type="ECO:0000313" key="3">
    <source>
        <dbReference type="Proteomes" id="UP000051202"/>
    </source>
</evidence>
<protein>
    <recommendedName>
        <fullName evidence="1">DJ-1/PfpI domain-containing protein</fullName>
    </recommendedName>
</protein>
<feature type="domain" description="DJ-1/PfpI" evidence="1">
    <location>
        <begin position="31"/>
        <end position="92"/>
    </location>
</feature>
<dbReference type="Proteomes" id="UP000051202">
    <property type="component" value="Unassembled WGS sequence"/>
</dbReference>
<dbReference type="PANTHER" id="PTHR43130">
    <property type="entry name" value="ARAC-FAMILY TRANSCRIPTIONAL REGULATOR"/>
    <property type="match status" value="1"/>
</dbReference>
<keyword evidence="3" id="KW-1185">Reference proteome</keyword>
<accession>A0A0T6DPA8</accession>
<dbReference type="RefSeq" id="WP_058025410.1">
    <property type="nucleotide sequence ID" value="NZ_LNDJ01000093.1"/>
</dbReference>
<evidence type="ECO:0000313" key="2">
    <source>
        <dbReference type="EMBL" id="KRU21824.1"/>
    </source>
</evidence>
<comment type="caution">
    <text evidence="2">The sequence shown here is derived from an EMBL/GenBank/DDBJ whole genome shotgun (WGS) entry which is preliminary data.</text>
</comment>
<sequence>MWLCTQLRGGIINNQHGVALHTVKVDELPWHTDILLIVGGQGTRQLVQVPAFLTTIQQLSKQTKWVLSVCTGSALLAKAGLLDGKRATSNKRAWAWVISQSDQVK</sequence>
<dbReference type="InterPro" id="IPR002818">
    <property type="entry name" value="DJ-1/PfpI"/>
</dbReference>
<dbReference type="Gene3D" id="3.40.50.880">
    <property type="match status" value="1"/>
</dbReference>
<reference evidence="2 3" key="1">
    <citation type="submission" date="2015-11" db="EMBL/GenBank/DDBJ databases">
        <title>Permanent draft genome of Psychrobacter piscatorii LQ58.</title>
        <authorList>
            <person name="Zhou M."/>
            <person name="Dong B."/>
            <person name="Liu Q."/>
        </authorList>
    </citation>
    <scope>NUCLEOTIDE SEQUENCE [LARGE SCALE GENOMIC DNA]</scope>
    <source>
        <strain evidence="2 3">LQ58</strain>
    </source>
</reference>